<evidence type="ECO:0000313" key="3">
    <source>
        <dbReference type="EMBL" id="MDT0602271.1"/>
    </source>
</evidence>
<dbReference type="CDD" id="cd07197">
    <property type="entry name" value="nitrilase"/>
    <property type="match status" value="1"/>
</dbReference>
<organism evidence="3 4">
    <name type="scientific">Thalassotalea castellviae</name>
    <dbReference type="NCBI Taxonomy" id="3075612"/>
    <lineage>
        <taxon>Bacteria</taxon>
        <taxon>Pseudomonadati</taxon>
        <taxon>Pseudomonadota</taxon>
        <taxon>Gammaproteobacteria</taxon>
        <taxon>Alteromonadales</taxon>
        <taxon>Colwelliaceae</taxon>
        <taxon>Thalassotalea</taxon>
    </lineage>
</organism>
<dbReference type="RefSeq" id="WP_311576194.1">
    <property type="nucleotide sequence ID" value="NZ_JAVRIF010000001.1"/>
</dbReference>
<sequence length="281" mass="31335">MSHFSIAGMQLSLPCGDNLATIGQEIKNTKKRFPWVDMIVLSELCTYGPEKKYASTLPSKAEKFYCDLAKELNIWLIPGSDYELCDDEIFNTTSVINNEGVVIERYRKIYPFLPYEKGVSCGQDFVVFDVPQGRIGVAICYDLWFPEVSRELTCLGAEVLIYPTLTGTIDREVELSMAKSTAVTNQCYVIAVNGLGDYGNGKSIIVSPDGSVIHQAGINKEVFPVEIDFSVVRRNRERGIHGLGQPLKSFRDNPIKFSYNQEKARKNSALSKLGPLEVPKS</sequence>
<proteinExistence type="inferred from homology"/>
<dbReference type="SUPFAM" id="SSF56317">
    <property type="entry name" value="Carbon-nitrogen hydrolase"/>
    <property type="match status" value="1"/>
</dbReference>
<dbReference type="PANTHER" id="PTHR23088">
    <property type="entry name" value="NITRILASE-RELATED"/>
    <property type="match status" value="1"/>
</dbReference>
<dbReference type="Proteomes" id="UP001266357">
    <property type="component" value="Unassembled WGS sequence"/>
</dbReference>
<protein>
    <submittedName>
        <fullName evidence="3">Carbon-nitrogen hydrolase family protein</fullName>
    </submittedName>
</protein>
<feature type="domain" description="CN hydrolase" evidence="2">
    <location>
        <begin position="1"/>
        <end position="229"/>
    </location>
</feature>
<comment type="similarity">
    <text evidence="1">Belongs to the carbon-nitrogen hydrolase superfamily. NIT1/NIT2 family.</text>
</comment>
<keyword evidence="3" id="KW-0378">Hydrolase</keyword>
<gene>
    <name evidence="3" type="ORF">RM573_01565</name>
</gene>
<accession>A0ABU2ZWG8</accession>
<dbReference type="PROSITE" id="PS01227">
    <property type="entry name" value="UPF0012"/>
    <property type="match status" value="1"/>
</dbReference>
<dbReference type="GO" id="GO:0016787">
    <property type="term" value="F:hydrolase activity"/>
    <property type="evidence" value="ECO:0007669"/>
    <property type="project" value="UniProtKB-KW"/>
</dbReference>
<name>A0ABU2ZWG8_9GAMM</name>
<dbReference type="Gene3D" id="3.60.110.10">
    <property type="entry name" value="Carbon-nitrogen hydrolase"/>
    <property type="match status" value="1"/>
</dbReference>
<evidence type="ECO:0000313" key="4">
    <source>
        <dbReference type="Proteomes" id="UP001266357"/>
    </source>
</evidence>
<dbReference type="InterPro" id="IPR003010">
    <property type="entry name" value="C-N_Hydrolase"/>
</dbReference>
<keyword evidence="4" id="KW-1185">Reference proteome</keyword>
<comment type="caution">
    <text evidence="3">The sequence shown here is derived from an EMBL/GenBank/DDBJ whole genome shotgun (WGS) entry which is preliminary data.</text>
</comment>
<reference evidence="3 4" key="1">
    <citation type="submission" date="2023-09" db="EMBL/GenBank/DDBJ databases">
        <authorList>
            <person name="Rey-Velasco X."/>
        </authorList>
    </citation>
    <scope>NUCLEOTIDE SEQUENCE [LARGE SCALE GENOMIC DNA]</scope>
    <source>
        <strain evidence="3 4">W431</strain>
    </source>
</reference>
<dbReference type="PROSITE" id="PS50263">
    <property type="entry name" value="CN_HYDROLASE"/>
    <property type="match status" value="1"/>
</dbReference>
<evidence type="ECO:0000256" key="1">
    <source>
        <dbReference type="ARBA" id="ARBA00010613"/>
    </source>
</evidence>
<dbReference type="Pfam" id="PF00795">
    <property type="entry name" value="CN_hydrolase"/>
    <property type="match status" value="1"/>
</dbReference>
<dbReference type="InterPro" id="IPR001110">
    <property type="entry name" value="UPF0012_CS"/>
</dbReference>
<dbReference type="PANTHER" id="PTHR23088:SF27">
    <property type="entry name" value="DEAMINATED GLUTATHIONE AMIDASE"/>
    <property type="match status" value="1"/>
</dbReference>
<evidence type="ECO:0000259" key="2">
    <source>
        <dbReference type="PROSITE" id="PS50263"/>
    </source>
</evidence>
<dbReference type="EMBL" id="JAVRIF010000001">
    <property type="protein sequence ID" value="MDT0602271.1"/>
    <property type="molecule type" value="Genomic_DNA"/>
</dbReference>
<dbReference type="InterPro" id="IPR036526">
    <property type="entry name" value="C-N_Hydrolase_sf"/>
</dbReference>